<dbReference type="InterPro" id="IPR043912">
    <property type="entry name" value="DUF5765"/>
</dbReference>
<dbReference type="EMBL" id="JAPFFF010000042">
    <property type="protein sequence ID" value="KAK8841172.1"/>
    <property type="molecule type" value="Genomic_DNA"/>
</dbReference>
<evidence type="ECO:0000256" key="1">
    <source>
        <dbReference type="SAM" id="Phobius"/>
    </source>
</evidence>
<gene>
    <name evidence="2" type="ORF">M9Y10_027372</name>
</gene>
<feature type="transmembrane region" description="Helical" evidence="1">
    <location>
        <begin position="190"/>
        <end position="214"/>
    </location>
</feature>
<feature type="transmembrane region" description="Helical" evidence="1">
    <location>
        <begin position="6"/>
        <end position="24"/>
    </location>
</feature>
<comment type="caution">
    <text evidence="2">The sequence shown here is derived from an EMBL/GenBank/DDBJ whole genome shotgun (WGS) entry which is preliminary data.</text>
</comment>
<dbReference type="Proteomes" id="UP001470230">
    <property type="component" value="Unassembled WGS sequence"/>
</dbReference>
<evidence type="ECO:0000313" key="2">
    <source>
        <dbReference type="EMBL" id="KAK8841172.1"/>
    </source>
</evidence>
<accession>A0ABR2H6H0</accession>
<keyword evidence="1" id="KW-1133">Transmembrane helix</keyword>
<protein>
    <submittedName>
        <fullName evidence="2">Uncharacterized protein</fullName>
    </submittedName>
</protein>
<sequence length="253" mass="29027">MCFNKEFTLAFTLLSVVVGTYIILGKGMWAKMEQWRRVRISACFYFFAFMEGIQFIEYLVIDQCGNIINIVWTQLGYYHICFQPLFSNIAFSALDSKNTLRERDVNWKYIFYFCTVAGVLMALRMIIPGLTDQRNQFMRICTEQIEGFCGPKTCSMTGNYHLKWTFKLLKPSYVFPSIASHFMNMFVTPILMGQTLGSVVLFLSGPAIAAFFNATSGEQASIWCFFSIMEVCVTVTTQYIVCKRGAQKIIKTN</sequence>
<keyword evidence="1" id="KW-0472">Membrane</keyword>
<reference evidence="2 3" key="1">
    <citation type="submission" date="2024-04" db="EMBL/GenBank/DDBJ databases">
        <title>Tritrichomonas musculus Genome.</title>
        <authorList>
            <person name="Alves-Ferreira E."/>
            <person name="Grigg M."/>
            <person name="Lorenzi H."/>
            <person name="Galac M."/>
        </authorList>
    </citation>
    <scope>NUCLEOTIDE SEQUENCE [LARGE SCALE GENOMIC DNA]</scope>
    <source>
        <strain evidence="2 3">EAF2021</strain>
    </source>
</reference>
<feature type="transmembrane region" description="Helical" evidence="1">
    <location>
        <begin position="109"/>
        <end position="130"/>
    </location>
</feature>
<organism evidence="2 3">
    <name type="scientific">Tritrichomonas musculus</name>
    <dbReference type="NCBI Taxonomy" id="1915356"/>
    <lineage>
        <taxon>Eukaryota</taxon>
        <taxon>Metamonada</taxon>
        <taxon>Parabasalia</taxon>
        <taxon>Tritrichomonadida</taxon>
        <taxon>Tritrichomonadidae</taxon>
        <taxon>Tritrichomonas</taxon>
    </lineage>
</organism>
<evidence type="ECO:0000313" key="3">
    <source>
        <dbReference type="Proteomes" id="UP001470230"/>
    </source>
</evidence>
<proteinExistence type="predicted"/>
<feature type="transmembrane region" description="Helical" evidence="1">
    <location>
        <begin position="44"/>
        <end position="61"/>
    </location>
</feature>
<keyword evidence="3" id="KW-1185">Reference proteome</keyword>
<name>A0ABR2H6H0_9EUKA</name>
<keyword evidence="1" id="KW-0812">Transmembrane</keyword>
<feature type="transmembrane region" description="Helical" evidence="1">
    <location>
        <begin position="220"/>
        <end position="241"/>
    </location>
</feature>
<dbReference type="Pfam" id="PF19069">
    <property type="entry name" value="DUF5765"/>
    <property type="match status" value="1"/>
</dbReference>